<evidence type="ECO:0000313" key="5">
    <source>
        <dbReference type="Proteomes" id="UP001152320"/>
    </source>
</evidence>
<organism evidence="4 5">
    <name type="scientific">Holothuria leucospilota</name>
    <name type="common">Black long sea cucumber</name>
    <name type="synonym">Mertensiothuria leucospilota</name>
    <dbReference type="NCBI Taxonomy" id="206669"/>
    <lineage>
        <taxon>Eukaryota</taxon>
        <taxon>Metazoa</taxon>
        <taxon>Echinodermata</taxon>
        <taxon>Eleutherozoa</taxon>
        <taxon>Echinozoa</taxon>
        <taxon>Holothuroidea</taxon>
        <taxon>Aspidochirotacea</taxon>
        <taxon>Aspidochirotida</taxon>
        <taxon>Holothuriidae</taxon>
        <taxon>Holothuria</taxon>
    </lineage>
</organism>
<dbReference type="Pfam" id="PF21243">
    <property type="entry name" value="ECT2_BRCT0"/>
    <property type="match status" value="1"/>
</dbReference>
<dbReference type="InterPro" id="IPR011993">
    <property type="entry name" value="PH-like_dom_sf"/>
</dbReference>
<dbReference type="SUPFAM" id="SSF52113">
    <property type="entry name" value="BRCT domain"/>
    <property type="match status" value="2"/>
</dbReference>
<dbReference type="GO" id="GO:0035556">
    <property type="term" value="P:intracellular signal transduction"/>
    <property type="evidence" value="ECO:0007669"/>
    <property type="project" value="InterPro"/>
</dbReference>
<dbReference type="EMBL" id="JAIZAY010000013">
    <property type="protein sequence ID" value="KAJ8030975.1"/>
    <property type="molecule type" value="Genomic_DNA"/>
</dbReference>
<evidence type="ECO:0000256" key="1">
    <source>
        <dbReference type="SAM" id="MobiDB-lite"/>
    </source>
</evidence>
<feature type="domain" description="BRCT" evidence="3">
    <location>
        <begin position="125"/>
        <end position="192"/>
    </location>
</feature>
<evidence type="ECO:0000259" key="2">
    <source>
        <dbReference type="PROSITE" id="PS50010"/>
    </source>
</evidence>
<evidence type="ECO:0000313" key="4">
    <source>
        <dbReference type="EMBL" id="KAJ8030975.1"/>
    </source>
</evidence>
<dbReference type="InterPro" id="IPR036420">
    <property type="entry name" value="BRCT_dom_sf"/>
</dbReference>
<dbReference type="Gene3D" id="3.40.50.10190">
    <property type="entry name" value="BRCT domain"/>
    <property type="match status" value="3"/>
</dbReference>
<dbReference type="OrthoDB" id="9997817at2759"/>
<dbReference type="PROSITE" id="PS50172">
    <property type="entry name" value="BRCT"/>
    <property type="match status" value="2"/>
</dbReference>
<dbReference type="GO" id="GO:2000431">
    <property type="term" value="P:regulation of cytokinesis, actomyosin contractile ring assembly"/>
    <property type="evidence" value="ECO:0007669"/>
    <property type="project" value="InterPro"/>
</dbReference>
<feature type="domain" description="DH" evidence="2">
    <location>
        <begin position="408"/>
        <end position="596"/>
    </location>
</feature>
<dbReference type="Pfam" id="PF12738">
    <property type="entry name" value="PTCB-BRCT"/>
    <property type="match status" value="1"/>
</dbReference>
<dbReference type="InterPro" id="IPR026817">
    <property type="entry name" value="Ect2"/>
</dbReference>
<comment type="caution">
    <text evidence="4">The sequence shown here is derived from an EMBL/GenBank/DDBJ whole genome shotgun (WGS) entry which is preliminary data.</text>
</comment>
<dbReference type="GO" id="GO:0005096">
    <property type="term" value="F:GTPase activator activity"/>
    <property type="evidence" value="ECO:0007669"/>
    <property type="project" value="InterPro"/>
</dbReference>
<dbReference type="InterPro" id="IPR035899">
    <property type="entry name" value="DBL_dom_sf"/>
</dbReference>
<dbReference type="SMART" id="SM00325">
    <property type="entry name" value="RhoGEF"/>
    <property type="match status" value="1"/>
</dbReference>
<dbReference type="Proteomes" id="UP001152320">
    <property type="component" value="Chromosome 13"/>
</dbReference>
<dbReference type="InterPro" id="IPR001357">
    <property type="entry name" value="BRCT_dom"/>
</dbReference>
<dbReference type="CDD" id="cd00160">
    <property type="entry name" value="RhoGEF"/>
    <property type="match status" value="1"/>
</dbReference>
<feature type="region of interest" description="Disordered" evidence="1">
    <location>
        <begin position="339"/>
        <end position="361"/>
    </location>
</feature>
<sequence>MSCSFTDSSYASTSAWISTVQDTHMEDAMTEDAQVCLVGNAGKRKDLLDALEKMKMPVVTSATGKEFLKDKSCETVYVVEEFDTYEFMDLLVNGARILGPPIIMKKAEEDQALPCSSRPIFCQQMAAIVVCFTGFTNKEQLKRLGELVHHMGGSIRKDMTPSVTHLVANSTSGQKYRYAVGLGKPILKQEWVCQLWERRKELTSVASDEEFMAQFKVAPFFNLVLSFLGFTEEERKHMEDQATSQGGSFAPVGDPTCTHLIVDETVIKELPPDIRCPRVVKQEWFWASIQIDACADEHLYKYEVAKTPVTFRMTTSGHSSIHSGRKRRLKDSIAALSHTVDQEETPVPPRKRRSSTKDSAMSVSCSSILDATQTPDGSTYNATSEIDTPSKAEQNLSVTTATIQPISKRHMTAMELLQTETNYVKILETIISVFKEPLEKEQTGGPILPAEDIKTIFSKIPDICSVHQRLKVDLEDLLHDFSEEKSIGTVIQKHALDMKEAYPPFVNYYEMTKQTVQKYDKELPRFHAFLKICQSKPECGRQGLTELLIRPVQRLPSMILLLSDLLKRTDVNHPDHKQLEKALALVKDVVEHINQDKRTADSRTQMFDIINDIEGVPPDLLSAHRTFIQRVEAVELADKEAGKGNNFTEKGCTISMILFSDALEICKKRSKYASSHKSPHGTKSTQKTHKHIELLPLSHIRRVLDVNETGTCHKAFALLCKPLMESSSRLDRLYMFALAGESSDKATWLKTLCHHIATATCKTDVDHFLCTIDPDELEITKTKYEHGSLHKAVRAAKRATKKVGRTFSFNKTPRRSVSRAVSSVSTVFSPMVSGDNITPQQLERINKRLGGTMTLKALSPMRRRPPLTPKQIKSITLSPAAMKKL</sequence>
<dbReference type="PROSITE" id="PS00741">
    <property type="entry name" value="DH_1"/>
    <property type="match status" value="1"/>
</dbReference>
<dbReference type="SMART" id="SM00292">
    <property type="entry name" value="BRCT"/>
    <property type="match status" value="2"/>
</dbReference>
<feature type="domain" description="BRCT" evidence="3">
    <location>
        <begin position="215"/>
        <end position="302"/>
    </location>
</feature>
<accession>A0A9Q1H3B3</accession>
<dbReference type="Gene3D" id="1.20.900.10">
    <property type="entry name" value="Dbl homology (DH) domain"/>
    <property type="match status" value="1"/>
</dbReference>
<dbReference type="Pfam" id="PF00621">
    <property type="entry name" value="RhoGEF"/>
    <property type="match status" value="1"/>
</dbReference>
<dbReference type="InterPro" id="IPR000219">
    <property type="entry name" value="DH_dom"/>
</dbReference>
<dbReference type="GO" id="GO:0005938">
    <property type="term" value="C:cell cortex"/>
    <property type="evidence" value="ECO:0007669"/>
    <property type="project" value="TreeGrafter"/>
</dbReference>
<dbReference type="Pfam" id="PF21242">
    <property type="entry name" value="ECT2_PH"/>
    <property type="match status" value="1"/>
</dbReference>
<name>A0A9Q1H3B3_HOLLE</name>
<dbReference type="CDD" id="cd17732">
    <property type="entry name" value="BRCT_Ect2_rpt2"/>
    <property type="match status" value="1"/>
</dbReference>
<dbReference type="SUPFAM" id="SSF48065">
    <property type="entry name" value="DBL homology domain (DH-domain)"/>
    <property type="match status" value="1"/>
</dbReference>
<dbReference type="PROSITE" id="PS50010">
    <property type="entry name" value="DH_2"/>
    <property type="match status" value="1"/>
</dbReference>
<dbReference type="InterPro" id="IPR049396">
    <property type="entry name" value="ECT2_BRCT0"/>
</dbReference>
<evidence type="ECO:0000259" key="3">
    <source>
        <dbReference type="PROSITE" id="PS50172"/>
    </source>
</evidence>
<reference evidence="4" key="1">
    <citation type="submission" date="2021-10" db="EMBL/GenBank/DDBJ databases">
        <title>Tropical sea cucumber genome reveals ecological adaptation and Cuvierian tubules defense mechanism.</title>
        <authorList>
            <person name="Chen T."/>
        </authorList>
    </citation>
    <scope>NUCLEOTIDE SEQUENCE</scope>
    <source>
        <strain evidence="4">Nanhai2018</strain>
        <tissue evidence="4">Muscle</tissue>
    </source>
</reference>
<protein>
    <submittedName>
        <fullName evidence="4">Protein ECT2</fullName>
    </submittedName>
</protein>
<dbReference type="InterPro" id="IPR049395">
    <property type="entry name" value="ECT2_PH"/>
</dbReference>
<proteinExistence type="predicted"/>
<dbReference type="PANTHER" id="PTHR16777">
    <property type="entry name" value="PROTEIN ECT2"/>
    <property type="match status" value="1"/>
</dbReference>
<keyword evidence="5" id="KW-1185">Reference proteome</keyword>
<dbReference type="Gene3D" id="2.30.29.30">
    <property type="entry name" value="Pleckstrin-homology domain (PH domain)/Phosphotyrosine-binding domain (PTB)"/>
    <property type="match status" value="1"/>
</dbReference>
<dbReference type="CDD" id="cd01229">
    <property type="entry name" value="PH_Ect2"/>
    <property type="match status" value="1"/>
</dbReference>
<dbReference type="Pfam" id="PF00533">
    <property type="entry name" value="BRCT"/>
    <property type="match status" value="1"/>
</dbReference>
<dbReference type="GO" id="GO:0005634">
    <property type="term" value="C:nucleus"/>
    <property type="evidence" value="ECO:0007669"/>
    <property type="project" value="InterPro"/>
</dbReference>
<dbReference type="GO" id="GO:0000281">
    <property type="term" value="P:mitotic cytokinesis"/>
    <property type="evidence" value="ECO:0007669"/>
    <property type="project" value="TreeGrafter"/>
</dbReference>
<dbReference type="GO" id="GO:0007399">
    <property type="term" value="P:nervous system development"/>
    <property type="evidence" value="ECO:0007669"/>
    <property type="project" value="TreeGrafter"/>
</dbReference>
<dbReference type="GO" id="GO:0005085">
    <property type="term" value="F:guanyl-nucleotide exchange factor activity"/>
    <property type="evidence" value="ECO:0007669"/>
    <property type="project" value="InterPro"/>
</dbReference>
<dbReference type="InterPro" id="IPR001331">
    <property type="entry name" value="GDS_CDC24_CS"/>
</dbReference>
<dbReference type="CDD" id="cd17733">
    <property type="entry name" value="BRCT_Ect2_rpt1"/>
    <property type="match status" value="1"/>
</dbReference>
<dbReference type="PANTHER" id="PTHR16777:SF2">
    <property type="entry name" value="PROTEIN ECT2"/>
    <property type="match status" value="1"/>
</dbReference>
<gene>
    <name evidence="4" type="ORF">HOLleu_27546</name>
</gene>
<dbReference type="AlphaFoldDB" id="A0A9Q1H3B3"/>